<evidence type="ECO:0000256" key="4">
    <source>
        <dbReference type="ARBA" id="ARBA00022448"/>
    </source>
</evidence>
<dbReference type="Pfam" id="PF00507">
    <property type="entry name" value="Oxidored_q4"/>
    <property type="match status" value="1"/>
</dbReference>
<evidence type="ECO:0000256" key="8">
    <source>
        <dbReference type="ARBA" id="ARBA00049551"/>
    </source>
</evidence>
<keyword evidence="9" id="KW-0249">Electron transport</keyword>
<feature type="transmembrane region" description="Helical" evidence="9">
    <location>
        <begin position="54"/>
        <end position="75"/>
    </location>
</feature>
<comment type="catalytic activity">
    <reaction evidence="8 9">
        <text>a ubiquinone + NADH + 5 H(+)(in) = a ubiquinol + NAD(+) + 4 H(+)(out)</text>
        <dbReference type="Rhea" id="RHEA:29091"/>
        <dbReference type="Rhea" id="RHEA-COMP:9565"/>
        <dbReference type="Rhea" id="RHEA-COMP:9566"/>
        <dbReference type="ChEBI" id="CHEBI:15378"/>
        <dbReference type="ChEBI" id="CHEBI:16389"/>
        <dbReference type="ChEBI" id="CHEBI:17976"/>
        <dbReference type="ChEBI" id="CHEBI:57540"/>
        <dbReference type="ChEBI" id="CHEBI:57945"/>
        <dbReference type="EC" id="7.1.1.2"/>
    </reaction>
</comment>
<dbReference type="InterPro" id="IPR000440">
    <property type="entry name" value="NADH_UbQ/plastoQ_OxRdtase_su3"/>
</dbReference>
<evidence type="ECO:0000256" key="6">
    <source>
        <dbReference type="ARBA" id="ARBA00022989"/>
    </source>
</evidence>
<dbReference type="EMBL" id="OQ984263">
    <property type="protein sequence ID" value="WKZ08116.1"/>
    <property type="molecule type" value="Genomic_DNA"/>
</dbReference>
<dbReference type="EC" id="7.1.1.2" evidence="9"/>
<keyword evidence="9" id="KW-0830">Ubiquinone</keyword>
<dbReference type="AlphaFoldDB" id="A0AA95NTX1"/>
<name>A0AA95NTX1_9HEMI</name>
<geneLocation type="mitochondrion" evidence="10"/>
<dbReference type="GO" id="GO:0031966">
    <property type="term" value="C:mitochondrial membrane"/>
    <property type="evidence" value="ECO:0007669"/>
    <property type="project" value="UniProtKB-SubCell"/>
</dbReference>
<dbReference type="RefSeq" id="YP_010963633.1">
    <property type="nucleotide sequence ID" value="NC_083904.1"/>
</dbReference>
<dbReference type="InterPro" id="IPR038430">
    <property type="entry name" value="NDAH_ubi_oxred_su3_sf"/>
</dbReference>
<evidence type="ECO:0000256" key="5">
    <source>
        <dbReference type="ARBA" id="ARBA00022692"/>
    </source>
</evidence>
<dbReference type="GeneID" id="86094733"/>
<keyword evidence="9 10" id="KW-0496">Mitochondrion</keyword>
<keyword evidence="6 9" id="KW-1133">Transmembrane helix</keyword>
<dbReference type="Gene3D" id="1.20.58.1610">
    <property type="entry name" value="NADH:ubiquinone/plastoquinone oxidoreductase, chain 3"/>
    <property type="match status" value="1"/>
</dbReference>
<evidence type="ECO:0000313" key="10">
    <source>
        <dbReference type="EMBL" id="WKZ08116.1"/>
    </source>
</evidence>
<dbReference type="PANTHER" id="PTHR11058:SF9">
    <property type="entry name" value="NADH-UBIQUINONE OXIDOREDUCTASE CHAIN 3"/>
    <property type="match status" value="1"/>
</dbReference>
<keyword evidence="4 9" id="KW-0813">Transport</keyword>
<keyword evidence="7 9" id="KW-0472">Membrane</keyword>
<dbReference type="GO" id="GO:0030964">
    <property type="term" value="C:NADH dehydrogenase complex"/>
    <property type="evidence" value="ECO:0007669"/>
    <property type="project" value="TreeGrafter"/>
</dbReference>
<accession>A0AA95NTX1</accession>
<dbReference type="GO" id="GO:0008137">
    <property type="term" value="F:NADH dehydrogenase (ubiquinone) activity"/>
    <property type="evidence" value="ECO:0007669"/>
    <property type="project" value="UniProtKB-UniRule"/>
</dbReference>
<keyword evidence="5 9" id="KW-0812">Transmembrane</keyword>
<gene>
    <name evidence="10" type="primary">ND3</name>
</gene>
<keyword evidence="9" id="KW-0520">NAD</keyword>
<comment type="subcellular location">
    <subcellularLocation>
        <location evidence="1">Membrane</location>
    </subcellularLocation>
    <subcellularLocation>
        <location evidence="9">Mitochondrion membrane</location>
        <topology evidence="9">Multi-pass membrane protein</topology>
    </subcellularLocation>
</comment>
<sequence length="116" mass="13731">MLTMKFMMLIIFTITMIILLIMLMSKKSIIDMQKSSPFECGFNPMSKKRLPFSIHFFMIAIIFLIFDVEIVIIMPMVMTIKFSVIKFWSLTCMSFIVILIIGLYYEWFNGLLSWTK</sequence>
<evidence type="ECO:0000256" key="9">
    <source>
        <dbReference type="RuleBase" id="RU003640"/>
    </source>
</evidence>
<reference evidence="10" key="2">
    <citation type="submission" date="2023-05" db="EMBL/GenBank/DDBJ databases">
        <authorList>
            <person name="Bai H."/>
            <person name="Yuan X."/>
        </authorList>
    </citation>
    <scope>NUCLEOTIDE SEQUENCE</scope>
</reference>
<keyword evidence="9" id="KW-1278">Translocase</keyword>
<evidence type="ECO:0000256" key="1">
    <source>
        <dbReference type="ARBA" id="ARBA00004370"/>
    </source>
</evidence>
<feature type="transmembrane region" description="Helical" evidence="9">
    <location>
        <begin position="6"/>
        <end position="24"/>
    </location>
</feature>
<feature type="transmembrane region" description="Helical" evidence="9">
    <location>
        <begin position="87"/>
        <end position="107"/>
    </location>
</feature>
<protein>
    <recommendedName>
        <fullName evidence="3 9">NADH-ubiquinone oxidoreductase chain 3</fullName>
        <ecNumber evidence="9">7.1.1.2</ecNumber>
    </recommendedName>
</protein>
<evidence type="ECO:0000256" key="7">
    <source>
        <dbReference type="ARBA" id="ARBA00023136"/>
    </source>
</evidence>
<proteinExistence type="inferred from homology"/>
<evidence type="ECO:0000256" key="2">
    <source>
        <dbReference type="ARBA" id="ARBA00008472"/>
    </source>
</evidence>
<keyword evidence="9" id="KW-0679">Respiratory chain</keyword>
<comment type="function">
    <text evidence="9">Core subunit of the mitochondrial membrane respiratory chain NADH dehydrogenase (Complex I) which catalyzes electron transfer from NADH through the respiratory chain, using ubiquinone as an electron acceptor. Essential for the catalytic activity of complex I.</text>
</comment>
<dbReference type="PANTHER" id="PTHR11058">
    <property type="entry name" value="NADH-UBIQUINONE OXIDOREDUCTASE CHAIN 3"/>
    <property type="match status" value="1"/>
</dbReference>
<organism evidence="10">
    <name type="scientific">Tribulocentrus zhenbaensis</name>
    <dbReference type="NCBI Taxonomy" id="3065217"/>
    <lineage>
        <taxon>Eukaryota</taxon>
        <taxon>Metazoa</taxon>
        <taxon>Ecdysozoa</taxon>
        <taxon>Arthropoda</taxon>
        <taxon>Hexapoda</taxon>
        <taxon>Insecta</taxon>
        <taxon>Pterygota</taxon>
        <taxon>Neoptera</taxon>
        <taxon>Paraneoptera</taxon>
        <taxon>Hemiptera</taxon>
        <taxon>Auchenorrhyncha</taxon>
        <taxon>Membracoidea</taxon>
        <taxon>Membracidae</taxon>
        <taxon>Tribulocentrus</taxon>
    </lineage>
</organism>
<comment type="similarity">
    <text evidence="2 9">Belongs to the complex I subunit 3 family.</text>
</comment>
<evidence type="ECO:0000256" key="3">
    <source>
        <dbReference type="ARBA" id="ARBA00021007"/>
    </source>
</evidence>
<reference evidence="10" key="1">
    <citation type="journal article" date="2023" name="Genes (Basel)">
        <title>Structural Characteristics of Mitochondrial Genomes of Eight Treehoppers (Hemiptera: Membracidae: Centrotinae) and Their Phylogenetic Implications.</title>
        <authorList>
            <person name="Bai H."/>
            <person name="Zhang J."/>
            <person name="Dietrich C.H."/>
            <person name="Li Y."/>
            <person name="Yuan X."/>
        </authorList>
    </citation>
    <scope>NUCLEOTIDE SEQUENCE</scope>
</reference>
<dbReference type="CTD" id="4537"/>